<dbReference type="InterPro" id="IPR025734">
    <property type="entry name" value="EspG"/>
</dbReference>
<evidence type="ECO:0000256" key="1">
    <source>
        <dbReference type="ARBA" id="ARBA00004496"/>
    </source>
</evidence>
<dbReference type="Proteomes" id="UP001500483">
    <property type="component" value="Unassembled WGS sequence"/>
</dbReference>
<name>A0ABP6RYJ0_9PSEU</name>
<dbReference type="RefSeq" id="WP_258345507.1">
    <property type="nucleotide sequence ID" value="NZ_BAAAYK010000038.1"/>
</dbReference>
<keyword evidence="3" id="KW-0963">Cytoplasm</keyword>
<evidence type="ECO:0000313" key="6">
    <source>
        <dbReference type="Proteomes" id="UP001500483"/>
    </source>
</evidence>
<comment type="similarity">
    <text evidence="2">Belongs to the EspG family.</text>
</comment>
<keyword evidence="6" id="KW-1185">Reference proteome</keyword>
<evidence type="ECO:0000256" key="2">
    <source>
        <dbReference type="ARBA" id="ARBA00006411"/>
    </source>
</evidence>
<dbReference type="EMBL" id="BAAAYK010000038">
    <property type="protein sequence ID" value="GAA3363368.1"/>
    <property type="molecule type" value="Genomic_DNA"/>
</dbReference>
<keyword evidence="4" id="KW-0143">Chaperone</keyword>
<organism evidence="5 6">
    <name type="scientific">Saccharopolyspora gregorii</name>
    <dbReference type="NCBI Taxonomy" id="33914"/>
    <lineage>
        <taxon>Bacteria</taxon>
        <taxon>Bacillati</taxon>
        <taxon>Actinomycetota</taxon>
        <taxon>Actinomycetes</taxon>
        <taxon>Pseudonocardiales</taxon>
        <taxon>Pseudonocardiaceae</taxon>
        <taxon>Saccharopolyspora</taxon>
    </lineage>
</organism>
<evidence type="ECO:0000256" key="3">
    <source>
        <dbReference type="ARBA" id="ARBA00022490"/>
    </source>
</evidence>
<accession>A0ABP6RYJ0</accession>
<evidence type="ECO:0008006" key="7">
    <source>
        <dbReference type="Google" id="ProtNLM"/>
    </source>
</evidence>
<dbReference type="Pfam" id="PF14011">
    <property type="entry name" value="ESX-1_EspG"/>
    <property type="match status" value="1"/>
</dbReference>
<proteinExistence type="inferred from homology"/>
<gene>
    <name evidence="5" type="ORF">GCM10020366_55000</name>
</gene>
<evidence type="ECO:0000256" key="4">
    <source>
        <dbReference type="ARBA" id="ARBA00023186"/>
    </source>
</evidence>
<sequence>MASKLDVDRLEFVVLVSRAGLKRMPPVLQYSHYGTPVQDINAELDAADARCRQRGLIDRANQVNDEVWDLIGVYGSTAVEFDLRFSAQKGTELRAAVSQSGRVAVRSVMHGDRYVLERVRPEDSVPALVSVLPDHPPVKMKPVNVDLRELRAVMADVEKKGITDPRAVEQGLRGRGVDVAHFRKATELLDGTKLGAGQIGVTVWNAQRKEFRGDHTVQVIDVEGGRVSVYNSGNQRMVAGADVGTFRRVLGDLTGAAQRRSVW</sequence>
<comment type="caution">
    <text evidence="5">The sequence shown here is derived from an EMBL/GenBank/DDBJ whole genome shotgun (WGS) entry which is preliminary data.</text>
</comment>
<protein>
    <recommendedName>
        <fullName evidence="7">ESX secretion-associated protein EspG</fullName>
    </recommendedName>
</protein>
<reference evidence="6" key="1">
    <citation type="journal article" date="2019" name="Int. J. Syst. Evol. Microbiol.">
        <title>The Global Catalogue of Microorganisms (GCM) 10K type strain sequencing project: providing services to taxonomists for standard genome sequencing and annotation.</title>
        <authorList>
            <consortium name="The Broad Institute Genomics Platform"/>
            <consortium name="The Broad Institute Genome Sequencing Center for Infectious Disease"/>
            <person name="Wu L."/>
            <person name="Ma J."/>
        </authorList>
    </citation>
    <scope>NUCLEOTIDE SEQUENCE [LARGE SCALE GENOMIC DNA]</scope>
    <source>
        <strain evidence="6">JCM 9687</strain>
    </source>
</reference>
<evidence type="ECO:0000313" key="5">
    <source>
        <dbReference type="EMBL" id="GAA3363368.1"/>
    </source>
</evidence>
<comment type="subcellular location">
    <subcellularLocation>
        <location evidence="1">Cytoplasm</location>
    </subcellularLocation>
</comment>